<sequence length="245" mass="24666">MKRPVVLIVGGSRGIGAATARMAARAGYDVAVSFKSDGNAAAAVVNEAIAAGGRAVAIKANAVTESEIERMFDDAAAALGAIGHVVHSAGIVGKNARLDRASAETIREVIDVNLFGGLLCARAAARRMSRASGGEGGAIVLLSSVAAVTGAPNEYVCYAAAKAGIEAATRGLARELAKEGVRVNCLRPGTTDTDIHEPGRLARVTPLLPMGRPGQPDEIAAGILFLLSPAASYVNGAVLSVSGGI</sequence>
<dbReference type="Pfam" id="PF13561">
    <property type="entry name" value="adh_short_C2"/>
    <property type="match status" value="1"/>
</dbReference>
<accession>A0A345ZSW3</accession>
<gene>
    <name evidence="2" type="ORF">DW352_05430</name>
</gene>
<dbReference type="CDD" id="cd05233">
    <property type="entry name" value="SDR_c"/>
    <property type="match status" value="1"/>
</dbReference>
<evidence type="ECO:0000256" key="1">
    <source>
        <dbReference type="ARBA" id="ARBA00006484"/>
    </source>
</evidence>
<dbReference type="PANTHER" id="PTHR42760">
    <property type="entry name" value="SHORT-CHAIN DEHYDROGENASES/REDUCTASES FAMILY MEMBER"/>
    <property type="match status" value="1"/>
</dbReference>
<evidence type="ECO:0000313" key="3">
    <source>
        <dbReference type="Proteomes" id="UP000254889"/>
    </source>
</evidence>
<reference evidence="2 3" key="1">
    <citation type="submission" date="2018-07" db="EMBL/GenBank/DDBJ databases">
        <authorList>
            <person name="Quirk P.G."/>
            <person name="Krulwich T.A."/>
        </authorList>
    </citation>
    <scope>NUCLEOTIDE SEQUENCE [LARGE SCALE GENOMIC DNA]</scope>
    <source>
        <strain evidence="2 3">CC-BB4</strain>
    </source>
</reference>
<dbReference type="InterPro" id="IPR002347">
    <property type="entry name" value="SDR_fam"/>
</dbReference>
<dbReference type="EMBL" id="CP031417">
    <property type="protein sequence ID" value="AXK80010.1"/>
    <property type="molecule type" value="Genomic_DNA"/>
</dbReference>
<dbReference type="Proteomes" id="UP000254889">
    <property type="component" value="Chromosome"/>
</dbReference>
<dbReference type="Gene3D" id="3.40.50.720">
    <property type="entry name" value="NAD(P)-binding Rossmann-like Domain"/>
    <property type="match status" value="1"/>
</dbReference>
<dbReference type="OrthoDB" id="20590at2"/>
<dbReference type="RefSeq" id="WP_115689248.1">
    <property type="nucleotide sequence ID" value="NZ_CP031417.1"/>
</dbReference>
<dbReference type="PRINTS" id="PR00081">
    <property type="entry name" value="GDHRDH"/>
</dbReference>
<dbReference type="PANTHER" id="PTHR42760:SF40">
    <property type="entry name" value="3-OXOACYL-[ACYL-CARRIER-PROTEIN] REDUCTASE, CHLOROPLASTIC"/>
    <property type="match status" value="1"/>
</dbReference>
<dbReference type="AlphaFoldDB" id="A0A345ZSW3"/>
<evidence type="ECO:0000313" key="2">
    <source>
        <dbReference type="EMBL" id="AXK80010.1"/>
    </source>
</evidence>
<dbReference type="GO" id="GO:0016616">
    <property type="term" value="F:oxidoreductase activity, acting on the CH-OH group of donors, NAD or NADP as acceptor"/>
    <property type="evidence" value="ECO:0007669"/>
    <property type="project" value="TreeGrafter"/>
</dbReference>
<dbReference type="GO" id="GO:0030497">
    <property type="term" value="P:fatty acid elongation"/>
    <property type="evidence" value="ECO:0007669"/>
    <property type="project" value="TreeGrafter"/>
</dbReference>
<proteinExistence type="inferred from homology"/>
<comment type="similarity">
    <text evidence="1">Belongs to the short-chain dehydrogenases/reductases (SDR) family.</text>
</comment>
<name>A0A345ZSW3_9HYPH</name>
<dbReference type="InterPro" id="IPR036291">
    <property type="entry name" value="NAD(P)-bd_dom_sf"/>
</dbReference>
<dbReference type="FunFam" id="3.40.50.720:FF:000084">
    <property type="entry name" value="Short-chain dehydrogenase reductase"/>
    <property type="match status" value="1"/>
</dbReference>
<keyword evidence="3" id="KW-1185">Reference proteome</keyword>
<dbReference type="PRINTS" id="PR00080">
    <property type="entry name" value="SDRFAMILY"/>
</dbReference>
<dbReference type="KEGG" id="ptaw:DW352_05430"/>
<protein>
    <submittedName>
        <fullName evidence="2">SDR family NAD(P)-dependent oxidoreductase</fullName>
    </submittedName>
</protein>
<organism evidence="2 3">
    <name type="scientific">Pseudolabrys taiwanensis</name>
    <dbReference type="NCBI Taxonomy" id="331696"/>
    <lineage>
        <taxon>Bacteria</taxon>
        <taxon>Pseudomonadati</taxon>
        <taxon>Pseudomonadota</taxon>
        <taxon>Alphaproteobacteria</taxon>
        <taxon>Hyphomicrobiales</taxon>
        <taxon>Xanthobacteraceae</taxon>
        <taxon>Pseudolabrys</taxon>
    </lineage>
</organism>
<dbReference type="SUPFAM" id="SSF51735">
    <property type="entry name" value="NAD(P)-binding Rossmann-fold domains"/>
    <property type="match status" value="1"/>
</dbReference>